<feature type="region of interest" description="Disordered" evidence="5">
    <location>
        <begin position="407"/>
        <end position="663"/>
    </location>
</feature>
<comment type="subcellular location">
    <subcellularLocation>
        <location evidence="1">Membrane</location>
        <topology evidence="1">Multi-pass membrane protein</topology>
    </subcellularLocation>
</comment>
<dbReference type="EMBL" id="JAPUFD010000015">
    <property type="protein sequence ID" value="MDI1491533.1"/>
    <property type="molecule type" value="Genomic_DNA"/>
</dbReference>
<evidence type="ECO:0000256" key="3">
    <source>
        <dbReference type="ARBA" id="ARBA00022989"/>
    </source>
</evidence>
<dbReference type="InterPro" id="IPR008521">
    <property type="entry name" value="Mg_trans_NIPA"/>
</dbReference>
<feature type="transmembrane region" description="Helical" evidence="6">
    <location>
        <begin position="20"/>
        <end position="40"/>
    </location>
</feature>
<dbReference type="SUPFAM" id="SSF103481">
    <property type="entry name" value="Multidrug resistance efflux transporter EmrE"/>
    <property type="match status" value="1"/>
</dbReference>
<sequence length="663" mass="71917">MSLMSRQSGSPGETLREWSSLIGIVTAIIGNIFISFALNIQRYAHIRLEQESDRQSGFWKTSQKKKMGKNYGTQNDVAEERARINRNAEIHEEEMHLGHAEDSSKMGDTEDNTSSLHSHSSSESTIRPSEKTTDGHAERKTYLKSPYWWGGIVLMTVGEAGNFLAYGFAPASIVSPLGVVALVSNCIIAPCLLKERFRQRDFWGVMIAIAGAVVIVLSAKQSEDKMGPSDVWAAITRWEFETYLGITAGLIIILMWASGRYGEKTILIDLGLVGLFGGYTALSTKGIASLLSDTLWRALTFPITYLLVVVLVVTALMQIRYVNRALQRFDSTQVIPIQFVLFTISVIVGSAILYRDFNSATGDRVGKFVGGCLLTFVGVYFITSGRMKPQSKELPDLEEDEENAIGLVDEEDYPNQASPTPSEHARRPSTNSIKFEDKQSPSSRRASKQQKDAQQPPRTSTSAASAQDPSLSTTNPRRSLSRANLASSATRPSAQESSVSSPLLPSEATRASSGTSTPGTPSTPTAQMARPGSLSRRSVARLTPGPLMSPLSSSLSAVVADERRRAAGSAKSQQQRPRLSRLRKSKSSRGGGNGKGQSMDPVMTRGTSPIKSQGLCSDDVPEEAVVDNESERPSAAGRSQSVGAALGGWWKKKNDKGKENAED</sequence>
<accession>A0AA43QRZ0</accession>
<evidence type="ECO:0000256" key="6">
    <source>
        <dbReference type="SAM" id="Phobius"/>
    </source>
</evidence>
<feature type="compositionally biased region" description="Low complexity" evidence="5">
    <location>
        <begin position="477"/>
        <end position="525"/>
    </location>
</feature>
<evidence type="ECO:0000313" key="7">
    <source>
        <dbReference type="EMBL" id="MDI1491533.1"/>
    </source>
</evidence>
<dbReference type="Pfam" id="PF05653">
    <property type="entry name" value="Mg_trans_NIPA"/>
    <property type="match status" value="1"/>
</dbReference>
<reference evidence="7" key="1">
    <citation type="journal article" date="2023" name="Genome Biol. Evol.">
        <title>First Whole Genome Sequence and Flow Cytometry Genome Size Data for the Lichen-Forming Fungus Ramalina farinacea (Ascomycota).</title>
        <authorList>
            <person name="Llewellyn T."/>
            <person name="Mian S."/>
            <person name="Hill R."/>
            <person name="Leitch I.J."/>
            <person name="Gaya E."/>
        </authorList>
    </citation>
    <scope>NUCLEOTIDE SEQUENCE</scope>
    <source>
        <strain evidence="7">LIQ254RAFAR</strain>
    </source>
</reference>
<feature type="compositionally biased region" description="Low complexity" evidence="5">
    <location>
        <begin position="114"/>
        <end position="124"/>
    </location>
</feature>
<dbReference type="GO" id="GO:0016020">
    <property type="term" value="C:membrane"/>
    <property type="evidence" value="ECO:0007669"/>
    <property type="project" value="UniProtKB-SubCell"/>
</dbReference>
<feature type="transmembrane region" description="Helical" evidence="6">
    <location>
        <begin position="147"/>
        <end position="167"/>
    </location>
</feature>
<organism evidence="7 8">
    <name type="scientific">Ramalina farinacea</name>
    <dbReference type="NCBI Taxonomy" id="258253"/>
    <lineage>
        <taxon>Eukaryota</taxon>
        <taxon>Fungi</taxon>
        <taxon>Dikarya</taxon>
        <taxon>Ascomycota</taxon>
        <taxon>Pezizomycotina</taxon>
        <taxon>Lecanoromycetes</taxon>
        <taxon>OSLEUM clade</taxon>
        <taxon>Lecanoromycetidae</taxon>
        <taxon>Lecanorales</taxon>
        <taxon>Lecanorineae</taxon>
        <taxon>Ramalinaceae</taxon>
        <taxon>Ramalina</taxon>
    </lineage>
</organism>
<feature type="compositionally biased region" description="Basic residues" evidence="5">
    <location>
        <begin position="578"/>
        <end position="587"/>
    </location>
</feature>
<evidence type="ECO:0008006" key="9">
    <source>
        <dbReference type="Google" id="ProtNLM"/>
    </source>
</evidence>
<protein>
    <recommendedName>
        <fullName evidence="9">Magnesium transporter NIPA-domain-containing protein</fullName>
    </recommendedName>
</protein>
<feature type="compositionally biased region" description="Polar residues" evidence="5">
    <location>
        <begin position="452"/>
        <end position="476"/>
    </location>
</feature>
<evidence type="ECO:0000256" key="1">
    <source>
        <dbReference type="ARBA" id="ARBA00004141"/>
    </source>
</evidence>
<keyword evidence="4 6" id="KW-0472">Membrane</keyword>
<dbReference type="PANTHER" id="PTHR12570:SF65">
    <property type="entry name" value="MAGNESIUM TRANSPORTER NIPA9-RELATED"/>
    <property type="match status" value="1"/>
</dbReference>
<feature type="transmembrane region" description="Helical" evidence="6">
    <location>
        <begin position="202"/>
        <end position="220"/>
    </location>
</feature>
<dbReference type="AlphaFoldDB" id="A0AA43QRZ0"/>
<feature type="transmembrane region" description="Helical" evidence="6">
    <location>
        <begin position="173"/>
        <end position="193"/>
    </location>
</feature>
<evidence type="ECO:0000256" key="5">
    <source>
        <dbReference type="SAM" id="MobiDB-lite"/>
    </source>
</evidence>
<feature type="compositionally biased region" description="Basic and acidic residues" evidence="5">
    <location>
        <begin position="128"/>
        <end position="137"/>
    </location>
</feature>
<feature type="compositionally biased region" description="Low complexity" evidence="5">
    <location>
        <begin position="544"/>
        <end position="556"/>
    </location>
</feature>
<feature type="transmembrane region" description="Helical" evidence="6">
    <location>
        <begin position="303"/>
        <end position="322"/>
    </location>
</feature>
<keyword evidence="2 6" id="KW-0812">Transmembrane</keyword>
<name>A0AA43QRZ0_9LECA</name>
<keyword evidence="8" id="KW-1185">Reference proteome</keyword>
<comment type="caution">
    <text evidence="7">The sequence shown here is derived from an EMBL/GenBank/DDBJ whole genome shotgun (WGS) entry which is preliminary data.</text>
</comment>
<evidence type="ECO:0000256" key="2">
    <source>
        <dbReference type="ARBA" id="ARBA00022692"/>
    </source>
</evidence>
<dbReference type="PANTHER" id="PTHR12570">
    <property type="match status" value="1"/>
</dbReference>
<feature type="transmembrane region" description="Helical" evidence="6">
    <location>
        <begin position="240"/>
        <end position="258"/>
    </location>
</feature>
<gene>
    <name evidence="7" type="ORF">OHK93_002742</name>
</gene>
<dbReference type="GO" id="GO:0015095">
    <property type="term" value="F:magnesium ion transmembrane transporter activity"/>
    <property type="evidence" value="ECO:0007669"/>
    <property type="project" value="InterPro"/>
</dbReference>
<dbReference type="InterPro" id="IPR037185">
    <property type="entry name" value="EmrE-like"/>
</dbReference>
<feature type="region of interest" description="Disordered" evidence="5">
    <location>
        <begin position="92"/>
        <end position="137"/>
    </location>
</feature>
<evidence type="ECO:0000313" key="8">
    <source>
        <dbReference type="Proteomes" id="UP001161017"/>
    </source>
</evidence>
<dbReference type="Proteomes" id="UP001161017">
    <property type="component" value="Unassembled WGS sequence"/>
</dbReference>
<feature type="transmembrane region" description="Helical" evidence="6">
    <location>
        <begin position="365"/>
        <end position="383"/>
    </location>
</feature>
<feature type="compositionally biased region" description="Acidic residues" evidence="5">
    <location>
        <begin position="619"/>
        <end position="628"/>
    </location>
</feature>
<proteinExistence type="predicted"/>
<keyword evidence="3 6" id="KW-1133">Transmembrane helix</keyword>
<feature type="compositionally biased region" description="Basic and acidic residues" evidence="5">
    <location>
        <begin position="92"/>
        <end position="108"/>
    </location>
</feature>
<feature type="transmembrane region" description="Helical" evidence="6">
    <location>
        <begin position="334"/>
        <end position="353"/>
    </location>
</feature>
<feature type="compositionally biased region" description="Polar residues" evidence="5">
    <location>
        <begin position="605"/>
        <end position="615"/>
    </location>
</feature>
<evidence type="ECO:0000256" key="4">
    <source>
        <dbReference type="ARBA" id="ARBA00023136"/>
    </source>
</evidence>